<evidence type="ECO:0000313" key="3">
    <source>
        <dbReference type="EMBL" id="KAK3108209.1"/>
    </source>
</evidence>
<proteinExistence type="predicted"/>
<dbReference type="EMBL" id="VSWD01000001">
    <property type="protein sequence ID" value="KAK3108209.1"/>
    <property type="molecule type" value="Genomic_DNA"/>
</dbReference>
<dbReference type="InterPro" id="IPR000605">
    <property type="entry name" value="Helicase_SF3_ssDNA/RNA_vir"/>
</dbReference>
<dbReference type="GO" id="GO:0003724">
    <property type="term" value="F:RNA helicase activity"/>
    <property type="evidence" value="ECO:0007669"/>
    <property type="project" value="InterPro"/>
</dbReference>
<feature type="domain" description="Helicase superfamily 3 single-stranded DNA/RNA virus" evidence="2">
    <location>
        <begin position="281"/>
        <end position="373"/>
    </location>
</feature>
<dbReference type="GO" id="GO:0003723">
    <property type="term" value="F:RNA binding"/>
    <property type="evidence" value="ECO:0007669"/>
    <property type="project" value="InterPro"/>
</dbReference>
<gene>
    <name evidence="3" type="ORF">FSP39_003242</name>
</gene>
<accession>A0AA88YUS5</accession>
<organism evidence="3 4">
    <name type="scientific">Pinctada imbricata</name>
    <name type="common">Atlantic pearl-oyster</name>
    <name type="synonym">Pinctada martensii</name>
    <dbReference type="NCBI Taxonomy" id="66713"/>
    <lineage>
        <taxon>Eukaryota</taxon>
        <taxon>Metazoa</taxon>
        <taxon>Spiralia</taxon>
        <taxon>Lophotrochozoa</taxon>
        <taxon>Mollusca</taxon>
        <taxon>Bivalvia</taxon>
        <taxon>Autobranchia</taxon>
        <taxon>Pteriomorphia</taxon>
        <taxon>Pterioida</taxon>
        <taxon>Pterioidea</taxon>
        <taxon>Pteriidae</taxon>
        <taxon>Pinctada</taxon>
    </lineage>
</organism>
<protein>
    <recommendedName>
        <fullName evidence="2">Helicase superfamily 3 single-stranded DNA/RNA virus domain-containing protein</fullName>
    </recommendedName>
</protein>
<evidence type="ECO:0000259" key="2">
    <source>
        <dbReference type="Pfam" id="PF00910"/>
    </source>
</evidence>
<comment type="caution">
    <text evidence="3">The sequence shown here is derived from an EMBL/GenBank/DDBJ whole genome shotgun (WGS) entry which is preliminary data.</text>
</comment>
<dbReference type="AlphaFoldDB" id="A0AA88YUS5"/>
<sequence>MGRIYRKVGCKECGKEFSITNIKRHEESCKKRKEKAQAVSSSTDLSPEEAREVQKRLDTLAKNRKKTGGGVKKKKGKKKPRGKSSKGKNFFLTFQTPAKYDVQRFIDGSAKGRIWIQAFAAGNEWGAGFLSDGHCHAVVTTRKKYNYEEFKERWKKVTYEGVPAGPEIADIEGVRKLKDSVRYVTKEDKQAICRNYDKDYCSILVKAYIHARKTEKLLPQSYPYCALIPWQQKQFAELFHAFREEERLAEEQQRDPIILRHWQRLVLNLLLTKQNDREVIWVTDKLGGEGKSTLAKYICTTRNAMYSTNATTSDFAYAYREEPIVIFDFVRDEKSKVNYGLMEQLKNGMLFSPKYMSTVKKFDSVRICCFANFYPDFNQMSQDRWIHLTLRHGKLTRTMGSDD</sequence>
<feature type="compositionally biased region" description="Basic residues" evidence="1">
    <location>
        <begin position="62"/>
        <end position="86"/>
    </location>
</feature>
<dbReference type="Pfam" id="PF00910">
    <property type="entry name" value="RNA_helicase"/>
    <property type="match status" value="1"/>
</dbReference>
<evidence type="ECO:0000313" key="4">
    <source>
        <dbReference type="Proteomes" id="UP001186944"/>
    </source>
</evidence>
<evidence type="ECO:0000256" key="1">
    <source>
        <dbReference type="SAM" id="MobiDB-lite"/>
    </source>
</evidence>
<dbReference type="Proteomes" id="UP001186944">
    <property type="component" value="Unassembled WGS sequence"/>
</dbReference>
<reference evidence="3" key="1">
    <citation type="submission" date="2019-08" db="EMBL/GenBank/DDBJ databases">
        <title>The improved chromosome-level genome for the pearl oyster Pinctada fucata martensii using PacBio sequencing and Hi-C.</title>
        <authorList>
            <person name="Zheng Z."/>
        </authorList>
    </citation>
    <scope>NUCLEOTIDE SEQUENCE</scope>
    <source>
        <strain evidence="3">ZZ-2019</strain>
        <tissue evidence="3">Adductor muscle</tissue>
    </source>
</reference>
<name>A0AA88YUS5_PINIB</name>
<feature type="compositionally biased region" description="Basic and acidic residues" evidence="1">
    <location>
        <begin position="48"/>
        <end position="61"/>
    </location>
</feature>
<feature type="region of interest" description="Disordered" evidence="1">
    <location>
        <begin position="27"/>
        <end position="88"/>
    </location>
</feature>
<keyword evidence="4" id="KW-1185">Reference proteome</keyword>